<evidence type="ECO:0000259" key="1">
    <source>
        <dbReference type="Pfam" id="PF19313"/>
    </source>
</evidence>
<sequence length="722" mass="83736">MTKYVLFLIYYISFQNLFSQQKEFVVKFISEPIQADAILDEPAWSRADSATDFWQYFPEDTVQSSNQSTIKMLYDKQNLYIGIKVNSIGDKYVIPSLRRDFRAGGSDNITLMFDTFNDGNNAFLFGVNPWGVRREALVSGGGTDLSGFTTSWDTKWYAETKIYDGYYISEWVIPLSAFKFRPGATKWRFNSYHFDTQGNEQNTWMRIPRSQFIFNLAFMGDMIFERPLERSRTPVSIIPYVNGTLERDYEFHSEINEFKMGGDAKFAIGNSLNLDLTFNPDFSQVEVDNLVTNLTRFEINLPERRQFFIENSDLFSDFGHLSDANPFFSRRIGIAKDRDGINRPNQIIAGARLSGKVNNNFRIGVLNVQTGNDEEYDIEATNNMVIALQYRIFSRSSISAVLVNRQHTSNTFNRVVGLDYNLANLDNSWNGKFYLHKSFSPGVLEDDLSTGVNLTYNGEHWRFRGSGLLLQDNFTSDLGFIPRKGVLKVDPQMEYLLFPSKGSVNAHIFSIVPEFFWKPKSNFQLADYNIISTWKIGFKNTSEVTASLFNRYTFLFEDFEPTRSKGTPLPANTDYYYTSGQLRYSSDNRHFFSYNLGVNYGQFFNGTVLTPNLDFNIRLQPKYLFSVQARYDKVELPKPYATNDIWLLGSKVDITFTRSLFWATIVQYSNQEQNFGINSRLQWRFAPLSDMFLIYNDNYFTNDVLIPRYRSITLKVTYWLYL</sequence>
<reference evidence="2 3" key="1">
    <citation type="submission" date="2019-06" db="EMBL/GenBank/DDBJ databases">
        <title>Complete genome sequence of Antarcticibacterium flavum KCTC 52984T from an Antarctic marine sediment.</title>
        <authorList>
            <person name="Lee Y.M."/>
            <person name="Shin S.C."/>
        </authorList>
    </citation>
    <scope>NUCLEOTIDE SEQUENCE [LARGE SCALE GENOMIC DNA]</scope>
    <source>
        <strain evidence="2 3">KCTC 52984</strain>
    </source>
</reference>
<evidence type="ECO:0000313" key="3">
    <source>
        <dbReference type="Proteomes" id="UP000309016"/>
    </source>
</evidence>
<dbReference type="Gene3D" id="2.60.40.1190">
    <property type="match status" value="1"/>
</dbReference>
<dbReference type="SUPFAM" id="SSF49344">
    <property type="entry name" value="CBD9-like"/>
    <property type="match status" value="1"/>
</dbReference>
<accession>A0A5B7X4N5</accession>
<dbReference type="OrthoDB" id="9786766at2"/>
<proteinExistence type="predicted"/>
<dbReference type="Proteomes" id="UP000309016">
    <property type="component" value="Chromosome"/>
</dbReference>
<evidence type="ECO:0000313" key="2">
    <source>
        <dbReference type="EMBL" id="QCY69642.1"/>
    </source>
</evidence>
<gene>
    <name evidence="2" type="ORF">FHG64_09655</name>
</gene>
<organism evidence="2 3">
    <name type="scientific">Antarcticibacterium flavum</name>
    <dbReference type="NCBI Taxonomy" id="2058175"/>
    <lineage>
        <taxon>Bacteria</taxon>
        <taxon>Pseudomonadati</taxon>
        <taxon>Bacteroidota</taxon>
        <taxon>Flavobacteriia</taxon>
        <taxon>Flavobacteriales</taxon>
        <taxon>Flavobacteriaceae</taxon>
        <taxon>Antarcticibacterium</taxon>
    </lineage>
</organism>
<dbReference type="AlphaFoldDB" id="A0A5B7X4N5"/>
<protein>
    <submittedName>
        <fullName evidence="2">Carbohydrate binding family 9 domain-containing protein</fullName>
    </submittedName>
</protein>
<dbReference type="KEGG" id="afla:FHG64_09655"/>
<dbReference type="CDD" id="cd09618">
    <property type="entry name" value="CBM9_like_2"/>
    <property type="match status" value="1"/>
</dbReference>
<name>A0A5B7X4N5_9FLAO</name>
<dbReference type="InterPro" id="IPR045670">
    <property type="entry name" value="DUF5916"/>
</dbReference>
<dbReference type="EMBL" id="CP040812">
    <property type="protein sequence ID" value="QCY69642.1"/>
    <property type="molecule type" value="Genomic_DNA"/>
</dbReference>
<keyword evidence="3" id="KW-1185">Reference proteome</keyword>
<dbReference type="Pfam" id="PF19313">
    <property type="entry name" value="DUF5916"/>
    <property type="match status" value="1"/>
</dbReference>
<feature type="domain" description="DUF5916" evidence="1">
    <location>
        <begin position="236"/>
        <end position="643"/>
    </location>
</feature>